<protein>
    <recommendedName>
        <fullName evidence="4">Late embryogenesis abundant protein</fullName>
    </recommendedName>
</protein>
<evidence type="ECO:0008006" key="4">
    <source>
        <dbReference type="Google" id="ProtNLM"/>
    </source>
</evidence>
<gene>
    <name evidence="2" type="ORF">SAMN05660236_0840</name>
</gene>
<sequence length="160" mass="17692">MIKGRHIVYGAGALATLYGVSYFLKLSRFSQELETVTKASIHKVTLQGIELQVDVTLKNPSGGSVRVKQPFVKMIYNDNTLASSQMQNVDIEVPKFSEVIMEPIKINIGFMTLATKVPALLKEYRDKGQISLLVKTITTINDKLPYTKTDNITLGSGKKA</sequence>
<keyword evidence="3" id="KW-1185">Reference proteome</keyword>
<accession>A0A1T5J7H2</accession>
<name>A0A1T5J7H2_9BACT</name>
<dbReference type="STRING" id="688867.SAMN05660236_0840"/>
<feature type="transmembrane region" description="Helical" evidence="1">
    <location>
        <begin position="6"/>
        <end position="24"/>
    </location>
</feature>
<keyword evidence="1" id="KW-0472">Membrane</keyword>
<dbReference type="Proteomes" id="UP000190961">
    <property type="component" value="Unassembled WGS sequence"/>
</dbReference>
<organism evidence="2 3">
    <name type="scientific">Ohtaekwangia koreensis</name>
    <dbReference type="NCBI Taxonomy" id="688867"/>
    <lineage>
        <taxon>Bacteria</taxon>
        <taxon>Pseudomonadati</taxon>
        <taxon>Bacteroidota</taxon>
        <taxon>Cytophagia</taxon>
        <taxon>Cytophagales</taxon>
        <taxon>Fulvivirgaceae</taxon>
        <taxon>Ohtaekwangia</taxon>
    </lineage>
</organism>
<dbReference type="SUPFAM" id="SSF117070">
    <property type="entry name" value="LEA14-like"/>
    <property type="match status" value="1"/>
</dbReference>
<proteinExistence type="predicted"/>
<evidence type="ECO:0000256" key="1">
    <source>
        <dbReference type="SAM" id="Phobius"/>
    </source>
</evidence>
<evidence type="ECO:0000313" key="3">
    <source>
        <dbReference type="Proteomes" id="UP000190961"/>
    </source>
</evidence>
<evidence type="ECO:0000313" key="2">
    <source>
        <dbReference type="EMBL" id="SKC47361.1"/>
    </source>
</evidence>
<dbReference type="AlphaFoldDB" id="A0A1T5J7H2"/>
<dbReference type="Gene3D" id="2.60.40.1820">
    <property type="match status" value="1"/>
</dbReference>
<dbReference type="RefSeq" id="WP_079685431.1">
    <property type="nucleotide sequence ID" value="NZ_FUZU01000001.1"/>
</dbReference>
<dbReference type="EMBL" id="FUZU01000001">
    <property type="protein sequence ID" value="SKC47361.1"/>
    <property type="molecule type" value="Genomic_DNA"/>
</dbReference>
<dbReference type="OrthoDB" id="666149at2"/>
<keyword evidence="1" id="KW-0812">Transmembrane</keyword>
<reference evidence="2 3" key="1">
    <citation type="submission" date="2017-02" db="EMBL/GenBank/DDBJ databases">
        <authorList>
            <person name="Peterson S.W."/>
        </authorList>
    </citation>
    <scope>NUCLEOTIDE SEQUENCE [LARGE SCALE GENOMIC DNA]</scope>
    <source>
        <strain evidence="2 3">DSM 25262</strain>
    </source>
</reference>
<keyword evidence="1" id="KW-1133">Transmembrane helix</keyword>